<name>A0A8J6HEP5_TENMO</name>
<dbReference type="InterPro" id="IPR045258">
    <property type="entry name" value="ACAP1/2/3-like"/>
</dbReference>
<protein>
    <recommendedName>
        <fullName evidence="14">Arf-GAP with coiled-coil, ANK repeat and PH domain-containing protein 2</fullName>
    </recommendedName>
</protein>
<accession>A0A8J6HEP5</accession>
<dbReference type="SUPFAM" id="SSF50729">
    <property type="entry name" value="PH domain-like"/>
    <property type="match status" value="1"/>
</dbReference>
<organism evidence="12 13">
    <name type="scientific">Tenebrio molitor</name>
    <name type="common">Yellow mealworm beetle</name>
    <dbReference type="NCBI Taxonomy" id="7067"/>
    <lineage>
        <taxon>Eukaryota</taxon>
        <taxon>Metazoa</taxon>
        <taxon>Ecdysozoa</taxon>
        <taxon>Arthropoda</taxon>
        <taxon>Hexapoda</taxon>
        <taxon>Insecta</taxon>
        <taxon>Pterygota</taxon>
        <taxon>Neoptera</taxon>
        <taxon>Endopterygota</taxon>
        <taxon>Coleoptera</taxon>
        <taxon>Polyphaga</taxon>
        <taxon>Cucujiformia</taxon>
        <taxon>Tenebrionidae</taxon>
        <taxon>Tenebrio</taxon>
    </lineage>
</organism>
<feature type="coiled-coil region" evidence="8">
    <location>
        <begin position="42"/>
        <end position="97"/>
    </location>
</feature>
<dbReference type="Pfam" id="PF00169">
    <property type="entry name" value="PH"/>
    <property type="match status" value="1"/>
</dbReference>
<dbReference type="CDD" id="cd08835">
    <property type="entry name" value="ArfGap_ACAP"/>
    <property type="match status" value="1"/>
</dbReference>
<dbReference type="AlphaFoldDB" id="A0A8J6HEP5"/>
<dbReference type="InterPro" id="IPR027267">
    <property type="entry name" value="AH/BAR_dom_sf"/>
</dbReference>
<dbReference type="SUPFAM" id="SSF103657">
    <property type="entry name" value="BAR/IMD domain-like"/>
    <property type="match status" value="1"/>
</dbReference>
<dbReference type="PROSITE" id="PS50297">
    <property type="entry name" value="ANK_REP_REGION"/>
    <property type="match status" value="2"/>
</dbReference>
<keyword evidence="5 6" id="KW-0040">ANK repeat</keyword>
<dbReference type="SMART" id="SM00248">
    <property type="entry name" value="ANK"/>
    <property type="match status" value="2"/>
</dbReference>
<dbReference type="Pfam" id="PF12796">
    <property type="entry name" value="Ank_2"/>
    <property type="match status" value="1"/>
</dbReference>
<evidence type="ECO:0000313" key="12">
    <source>
        <dbReference type="EMBL" id="KAH0813304.1"/>
    </source>
</evidence>
<dbReference type="GO" id="GO:0008270">
    <property type="term" value="F:zinc ion binding"/>
    <property type="evidence" value="ECO:0007669"/>
    <property type="project" value="UniProtKB-KW"/>
</dbReference>
<dbReference type="PROSITE" id="PS50003">
    <property type="entry name" value="PH_DOMAIN"/>
    <property type="match status" value="1"/>
</dbReference>
<dbReference type="InterPro" id="IPR011993">
    <property type="entry name" value="PH-like_dom_sf"/>
</dbReference>
<evidence type="ECO:0000256" key="2">
    <source>
        <dbReference type="ARBA" id="ARBA00022737"/>
    </source>
</evidence>
<keyword evidence="3 7" id="KW-0863">Zinc-finger</keyword>
<dbReference type="Gene3D" id="2.30.29.30">
    <property type="entry name" value="Pleckstrin-homology domain (PH domain)/Phosphotyrosine-binding domain (PTB)"/>
    <property type="match status" value="1"/>
</dbReference>
<keyword evidence="1" id="KW-0479">Metal-binding</keyword>
<dbReference type="FunFam" id="1.20.1270.60:FF:000025">
    <property type="entry name" value="arf-GAP with coiled-coil, ANK repeat and PH domain-containing protein 2"/>
    <property type="match status" value="1"/>
</dbReference>
<keyword evidence="8" id="KW-0175">Coiled coil</keyword>
<dbReference type="InterPro" id="IPR002110">
    <property type="entry name" value="Ankyrin_rpt"/>
</dbReference>
<feature type="domain" description="Arf-GAP" evidence="11">
    <location>
        <begin position="793"/>
        <end position="923"/>
    </location>
</feature>
<feature type="region of interest" description="Disordered" evidence="9">
    <location>
        <begin position="966"/>
        <end position="992"/>
    </location>
</feature>
<feature type="domain" description="PH" evidence="10">
    <location>
        <begin position="662"/>
        <end position="758"/>
    </location>
</feature>
<proteinExistence type="predicted"/>
<keyword evidence="2" id="KW-0677">Repeat</keyword>
<sequence>MRKVLNKKFSSPSKLVGKVFQRHPNQKACDVDSHELPMTEDSSCLIKEIESLKEQIDSLKTALNTLKLDTESKEVKLAKLAREKEKLSMNLAKIRRSNVTLTQQLEDERNFYFKEKESYCHEMNEYKKLKRALSNSNVTTQVDNDEEIKKLRKTLEHTLQTNYNLSVKFLRMKETKNHLSSSLSKAEEEHRRVANDLKVKIDNLTSEMNQILDQKFDAPLSPSNKKYLQVSPTLRVTVDANFVRLQLVNQNCSLVYENLYLQTQVDQLCVKLRRSKIQRTKSETNSRIQHTCKERRTKIKTPKATTEEKIIKIFERDKKPGLPTVTILNEKEVTVKLHSSERKLQLPVVNESKLEVFQVSELQSRSSVSDVAGSRKRSRSAPKIVQSVSFKDASPSIIREFDKMVGKIELEECLRDSPRFRSLLEEEEASVDQLEQKLDKILKVCGTMVDSGKTYVAQQSLFANSLWDLSAHFREDSTVLSSLNKLIHSLQEMNKFHTILLDQASRTILKNLTSFVKNDIRSVRDYKHHFEKISSEFDSVLVRNSQTPRSKAQEVEEMQNVLLAVRSCFGHQALDYVNSISLLQTKKRHEILSTLLSYMHACTTYYHQGSDLCADLEPFFKTLADEIGDMREDTSLVEKELENRHATVNSLEVIRPKVGKDSPIMEGYLFKRTSNAFKTWNRRWFYLYDHKLVYRKRSGEEAETVMEDDLRLCTVKPVLDGERRFCFEVLSPAKSHMLQADSKEMYEAWIASLQRGIGAAFQRIHSIENTDNSGKLNNPNEQSGNGSIANFNNNKIKKLRMWEQLLKIPGNNYCCDCGSPNPHWASINLGITLCIECSGVHRSLGVHYSKVRSLTLDDWEPEIIKVMVEMGNTIVNKIYEGQVPDDFVRATPDCPGTIRESWIKAKYVDKKFVKNLPHFDSQQRTSRSSLMEIRKWSVRKIRRRPRSCDNSKKRYKSVFKSNEDVSRDRISETSESSDQSTETNTPNKKRSSILLFGDLDKQPLDGPIDLSSDQESTGGEGEDTVEEEDIDKLHPNLLLYKAAAAHNLPVMCEALALGADKQWINLEDRGRSPIHQAILSGSVMPCAYLILNGAKINAQDQNGKTPLHLATQEGHTAQVCLLLKHRADQHLEDDEGKVPLQMAEQKEHADIVTLLRLGRLNDEMKDSEHGVTGDSMFNDVVRDFSQMACSHPERLQRQKTDNE</sequence>
<dbReference type="CDD" id="cd13250">
    <property type="entry name" value="PH_ACAP"/>
    <property type="match status" value="1"/>
</dbReference>
<dbReference type="Proteomes" id="UP000719412">
    <property type="component" value="Unassembled WGS sequence"/>
</dbReference>
<evidence type="ECO:0000256" key="5">
    <source>
        <dbReference type="ARBA" id="ARBA00023043"/>
    </source>
</evidence>
<feature type="coiled-coil region" evidence="8">
    <location>
        <begin position="187"/>
        <end position="214"/>
    </location>
</feature>
<feature type="region of interest" description="Disordered" evidence="9">
    <location>
        <begin position="1005"/>
        <end position="1026"/>
    </location>
</feature>
<dbReference type="PRINTS" id="PR00405">
    <property type="entry name" value="REVINTRACTNG"/>
</dbReference>
<dbReference type="SUPFAM" id="SSF57863">
    <property type="entry name" value="ArfGap/RecO-like zinc finger"/>
    <property type="match status" value="1"/>
</dbReference>
<feature type="repeat" description="ANK" evidence="6">
    <location>
        <begin position="1069"/>
        <end position="1101"/>
    </location>
</feature>
<dbReference type="Pfam" id="PF01412">
    <property type="entry name" value="ArfGap"/>
    <property type="match status" value="1"/>
</dbReference>
<dbReference type="InterPro" id="IPR004148">
    <property type="entry name" value="BAR_dom"/>
</dbReference>
<dbReference type="Pfam" id="PF16746">
    <property type="entry name" value="BAR_3"/>
    <property type="match status" value="1"/>
</dbReference>
<dbReference type="FunFam" id="1.10.220.150:FF:000007">
    <property type="entry name" value="Arf-GAP with coiled-coil, ANK repeat and PH domain-containing protein 2"/>
    <property type="match status" value="1"/>
</dbReference>
<keyword evidence="13" id="KW-1185">Reference proteome</keyword>
<reference evidence="12" key="2">
    <citation type="submission" date="2021-08" db="EMBL/GenBank/DDBJ databases">
        <authorList>
            <person name="Eriksson T."/>
        </authorList>
    </citation>
    <scope>NUCLEOTIDE SEQUENCE</scope>
    <source>
        <strain evidence="12">Stoneville</strain>
        <tissue evidence="12">Whole head</tissue>
    </source>
</reference>
<dbReference type="PANTHER" id="PTHR23180">
    <property type="entry name" value="CENTAURIN/ARF"/>
    <property type="match status" value="1"/>
</dbReference>
<dbReference type="FunFam" id="2.30.29.30:FF:000026">
    <property type="entry name" value="Arf-GAP with coiled-coil, ANK repeat and PH domain-containing protein 2"/>
    <property type="match status" value="1"/>
</dbReference>
<evidence type="ECO:0008006" key="14">
    <source>
        <dbReference type="Google" id="ProtNLM"/>
    </source>
</evidence>
<dbReference type="PANTHER" id="PTHR23180:SF399">
    <property type="entry name" value="BLOWN FUSE, ISOFORM A-RELATED"/>
    <property type="match status" value="1"/>
</dbReference>
<dbReference type="SMART" id="SM00105">
    <property type="entry name" value="ArfGap"/>
    <property type="match status" value="1"/>
</dbReference>
<gene>
    <name evidence="12" type="ORF">GEV33_009487</name>
</gene>
<dbReference type="GO" id="GO:0005096">
    <property type="term" value="F:GTPase activator activity"/>
    <property type="evidence" value="ECO:0007669"/>
    <property type="project" value="InterPro"/>
</dbReference>
<feature type="repeat" description="ANK" evidence="6">
    <location>
        <begin position="1102"/>
        <end position="1134"/>
    </location>
</feature>
<feature type="compositionally biased region" description="Low complexity" evidence="9">
    <location>
        <begin position="973"/>
        <end position="983"/>
    </location>
</feature>
<evidence type="ECO:0000256" key="9">
    <source>
        <dbReference type="SAM" id="MobiDB-lite"/>
    </source>
</evidence>
<dbReference type="Gene3D" id="1.25.40.20">
    <property type="entry name" value="Ankyrin repeat-containing domain"/>
    <property type="match status" value="1"/>
</dbReference>
<evidence type="ECO:0000256" key="7">
    <source>
        <dbReference type="PROSITE-ProRule" id="PRU00288"/>
    </source>
</evidence>
<comment type="caution">
    <text evidence="12">The sequence shown here is derived from an EMBL/GenBank/DDBJ whole genome shotgun (WGS) entry which is preliminary data.</text>
</comment>
<dbReference type="SMART" id="SM00233">
    <property type="entry name" value="PH"/>
    <property type="match status" value="1"/>
</dbReference>
<evidence type="ECO:0000256" key="4">
    <source>
        <dbReference type="ARBA" id="ARBA00022833"/>
    </source>
</evidence>
<evidence type="ECO:0000256" key="1">
    <source>
        <dbReference type="ARBA" id="ARBA00022723"/>
    </source>
</evidence>
<dbReference type="PROSITE" id="PS50088">
    <property type="entry name" value="ANK_REPEAT"/>
    <property type="match status" value="2"/>
</dbReference>
<dbReference type="Gene3D" id="1.20.1270.60">
    <property type="entry name" value="Arfaptin homology (AH) domain/BAR domain"/>
    <property type="match status" value="1"/>
</dbReference>
<dbReference type="SUPFAM" id="SSF48403">
    <property type="entry name" value="Ankyrin repeat"/>
    <property type="match status" value="1"/>
</dbReference>
<evidence type="ECO:0000256" key="3">
    <source>
        <dbReference type="ARBA" id="ARBA00022771"/>
    </source>
</evidence>
<dbReference type="CDD" id="cd07603">
    <property type="entry name" value="BAR_ACAPs"/>
    <property type="match status" value="1"/>
</dbReference>
<dbReference type="InterPro" id="IPR001164">
    <property type="entry name" value="ArfGAP_dom"/>
</dbReference>
<dbReference type="GO" id="GO:0005737">
    <property type="term" value="C:cytoplasm"/>
    <property type="evidence" value="ECO:0007669"/>
    <property type="project" value="InterPro"/>
</dbReference>
<dbReference type="InterPro" id="IPR036770">
    <property type="entry name" value="Ankyrin_rpt-contain_sf"/>
</dbReference>
<dbReference type="EMBL" id="JABDTM020025412">
    <property type="protein sequence ID" value="KAH0813304.1"/>
    <property type="molecule type" value="Genomic_DNA"/>
</dbReference>
<dbReference type="Gene3D" id="1.10.220.150">
    <property type="entry name" value="Arf GTPase activating protein"/>
    <property type="match status" value="1"/>
</dbReference>
<dbReference type="InterPro" id="IPR001849">
    <property type="entry name" value="PH_domain"/>
</dbReference>
<evidence type="ECO:0000256" key="6">
    <source>
        <dbReference type="PROSITE-ProRule" id="PRU00023"/>
    </source>
</evidence>
<dbReference type="PROSITE" id="PS50115">
    <property type="entry name" value="ARFGAP"/>
    <property type="match status" value="1"/>
</dbReference>
<dbReference type="InterPro" id="IPR037278">
    <property type="entry name" value="ARFGAP/RecO"/>
</dbReference>
<evidence type="ECO:0000313" key="13">
    <source>
        <dbReference type="Proteomes" id="UP000719412"/>
    </source>
</evidence>
<evidence type="ECO:0000259" key="11">
    <source>
        <dbReference type="PROSITE" id="PS50115"/>
    </source>
</evidence>
<dbReference type="InterPro" id="IPR038508">
    <property type="entry name" value="ArfGAP_dom_sf"/>
</dbReference>
<keyword evidence="4" id="KW-0862">Zinc</keyword>
<evidence type="ECO:0000259" key="10">
    <source>
        <dbReference type="PROSITE" id="PS50003"/>
    </source>
</evidence>
<evidence type="ECO:0000256" key="8">
    <source>
        <dbReference type="SAM" id="Coils"/>
    </source>
</evidence>
<reference evidence="12" key="1">
    <citation type="journal article" date="2020" name="J Insects Food Feed">
        <title>The yellow mealworm (Tenebrio molitor) genome: a resource for the emerging insects as food and feed industry.</title>
        <authorList>
            <person name="Eriksson T."/>
            <person name="Andere A."/>
            <person name="Kelstrup H."/>
            <person name="Emery V."/>
            <person name="Picard C."/>
        </authorList>
    </citation>
    <scope>NUCLEOTIDE SEQUENCE</scope>
    <source>
        <strain evidence="12">Stoneville</strain>
        <tissue evidence="12">Whole head</tissue>
    </source>
</reference>